<feature type="compositionally biased region" description="Polar residues" evidence="2">
    <location>
        <begin position="813"/>
        <end position="846"/>
    </location>
</feature>
<feature type="region of interest" description="Disordered" evidence="2">
    <location>
        <begin position="526"/>
        <end position="724"/>
    </location>
</feature>
<feature type="compositionally biased region" description="Polar residues" evidence="2">
    <location>
        <begin position="32"/>
        <end position="42"/>
    </location>
</feature>
<keyword evidence="5" id="KW-1185">Reference proteome</keyword>
<dbReference type="InterPro" id="IPR027267">
    <property type="entry name" value="AH/BAR_dom_sf"/>
</dbReference>
<dbReference type="STRING" id="2082308.A0A2K1R250"/>
<feature type="compositionally biased region" description="Basic residues" evidence="2">
    <location>
        <begin position="93"/>
        <end position="115"/>
    </location>
</feature>
<dbReference type="PANTHER" id="PTHR31941">
    <property type="entry name" value="CYTOSKELETAL SIGNALING PROTEIN SLM1"/>
    <property type="match status" value="1"/>
</dbReference>
<dbReference type="SMART" id="SM00233">
    <property type="entry name" value="PH"/>
    <property type="match status" value="1"/>
</dbReference>
<name>A0A2K1R250_9PEZI</name>
<feature type="region of interest" description="Disordered" evidence="2">
    <location>
        <begin position="741"/>
        <end position="883"/>
    </location>
</feature>
<sequence>MPSNSRTPTTTNTYPSPDQTQIGRGYGPDSHVQMTPTTSTAVQDYGTDTRPTTAQSYETDKRNSYIMDDSQALSRSASRASTAAGDGVSRSNTLKKRSSLSRRSSLKRSSSRKSLRAGSIKGVVAGEDEQDKDYNSAFHTPIPTHGSPTDVLANRFQAWRSFLKSLITYFREIQTSYETRSKAIMKVSNVISNTQAPSIFMSDGGLNDATRYLNDYHKHALSESNKARDIEQDVIQALNGLRADLGAKIKEIKNLNGDFKNSVEKEKEGTKKAIAALDEALQHYDHADGADKGRNDPFIVRLNVDRFIERQIDEENYLHRAYLNLESSGRELESIVVGEIQKAYNAYAGILKREADDAYNTVDLLRTGPISMRKDLEWNQFVNSDPHLVNPNMPLRKVQDIEYPGKYHPAAAEIRAGMLERKSKYLKSYTAGWYVLSPTHLHEFKSADNIYSQPPVMSLYLAEQKLGSHSSPDSGSHKFMLKGRQSGGMHRGHSWVFRAESYDTMMAWFDAVKNLTERTGADKAEYVRKHSRSISGNSARALSISSDGMEEDEADRVPYAASISSQQMVQPMEQSRPQRPQPGGRFPSDLALPRREPVTHSDYSSEPDQETVGSPNINSHLNATRPRTPSQDLPMHDGAYDTNPYALSGVATHESSPAQQRERPSATAKALAGPQYEGNGVAEREDYYGAAPPTRQVAPAQELYQAATPPARPLTPAQDSHQADAVPTQTFVLPLRSEAPVHQFQPVESPSRDLQTSSSHEATEALAVPRSGDNERPNSSYGAWMAPAAAGAAGVGVGAASTNDHLSPKEPTSRFSTSTQPSVLTTDTELTDNSTVPSTGIGSTDATYAKSMSPMTRQNTDFSVSGLHVPGEFPRSTDKITKA</sequence>
<dbReference type="CDD" id="cd13311">
    <property type="entry name" value="PH_Slm1"/>
    <property type="match status" value="1"/>
</dbReference>
<feature type="compositionally biased region" description="Polar residues" evidence="2">
    <location>
        <begin position="853"/>
        <end position="863"/>
    </location>
</feature>
<dbReference type="Gene3D" id="2.30.29.30">
    <property type="entry name" value="Pleckstrin-homology domain (PH domain)/Phosphotyrosine-binding domain (PTB)"/>
    <property type="match status" value="1"/>
</dbReference>
<organism evidence="4 5">
    <name type="scientific">Sphaceloma murrayae</name>
    <dbReference type="NCBI Taxonomy" id="2082308"/>
    <lineage>
        <taxon>Eukaryota</taxon>
        <taxon>Fungi</taxon>
        <taxon>Dikarya</taxon>
        <taxon>Ascomycota</taxon>
        <taxon>Pezizomycotina</taxon>
        <taxon>Dothideomycetes</taxon>
        <taxon>Dothideomycetidae</taxon>
        <taxon>Myriangiales</taxon>
        <taxon>Elsinoaceae</taxon>
        <taxon>Sphaceloma</taxon>
    </lineage>
</organism>
<feature type="compositionally biased region" description="Low complexity" evidence="2">
    <location>
        <begin position="1"/>
        <end position="17"/>
    </location>
</feature>
<protein>
    <submittedName>
        <fullName evidence="4">Phosphatidylinositol 4,5-bisphosphate-binding protein SLM2</fullName>
    </submittedName>
</protein>
<evidence type="ECO:0000313" key="5">
    <source>
        <dbReference type="Proteomes" id="UP000243797"/>
    </source>
</evidence>
<feature type="compositionally biased region" description="Polar residues" evidence="2">
    <location>
        <begin position="562"/>
        <end position="575"/>
    </location>
</feature>
<gene>
    <name evidence="4" type="ORF">CAC42_1143</name>
</gene>
<dbReference type="Pfam" id="PF20399">
    <property type="entry name" value="PH_20"/>
    <property type="match status" value="1"/>
</dbReference>
<dbReference type="InterPro" id="IPR011993">
    <property type="entry name" value="PH-like_dom_sf"/>
</dbReference>
<feature type="compositionally biased region" description="Low complexity" evidence="2">
    <location>
        <begin position="782"/>
        <end position="792"/>
    </location>
</feature>
<dbReference type="Pfam" id="PF20400">
    <property type="entry name" value="BAR_4"/>
    <property type="match status" value="1"/>
</dbReference>
<dbReference type="InParanoid" id="A0A2K1R250"/>
<dbReference type="InterPro" id="IPR001849">
    <property type="entry name" value="PH_domain"/>
</dbReference>
<feature type="domain" description="PH" evidence="3">
    <location>
        <begin position="412"/>
        <end position="517"/>
    </location>
</feature>
<feature type="compositionally biased region" description="Polar residues" evidence="2">
    <location>
        <begin position="601"/>
        <end position="631"/>
    </location>
</feature>
<dbReference type="InterPro" id="IPR046869">
    <property type="entry name" value="SLM1/RGC1-like_PH"/>
</dbReference>
<dbReference type="PROSITE" id="PS50003">
    <property type="entry name" value="PH_DOMAIN"/>
    <property type="match status" value="1"/>
</dbReference>
<dbReference type="InterPro" id="IPR043453">
    <property type="entry name" value="Slm1_PH"/>
</dbReference>
<dbReference type="OrthoDB" id="5598057at2759"/>
<dbReference type="PANTHER" id="PTHR31941:SF16">
    <property type="entry name" value="PHOSPHATIDYLINOSITOL 4,5-BISPHOSPHATE-BINDING PROTEIN SLM1-RELATED"/>
    <property type="match status" value="1"/>
</dbReference>
<dbReference type="InterPro" id="IPR046868">
    <property type="entry name" value="BAR_4"/>
</dbReference>
<dbReference type="SUPFAM" id="SSF50729">
    <property type="entry name" value="PH domain-like"/>
    <property type="match status" value="1"/>
</dbReference>
<dbReference type="Gene3D" id="1.20.1270.60">
    <property type="entry name" value="Arfaptin homology (AH) domain/BAR domain"/>
    <property type="match status" value="1"/>
</dbReference>
<evidence type="ECO:0000256" key="2">
    <source>
        <dbReference type="SAM" id="MobiDB-lite"/>
    </source>
</evidence>
<feature type="compositionally biased region" description="Polar residues" evidence="2">
    <location>
        <begin position="746"/>
        <end position="760"/>
    </location>
</feature>
<feature type="region of interest" description="Disordered" evidence="2">
    <location>
        <begin position="1"/>
        <end position="147"/>
    </location>
</feature>
<evidence type="ECO:0000256" key="1">
    <source>
        <dbReference type="ARBA" id="ARBA00022553"/>
    </source>
</evidence>
<dbReference type="AlphaFoldDB" id="A0A2K1R250"/>
<evidence type="ECO:0000259" key="3">
    <source>
        <dbReference type="PROSITE" id="PS50003"/>
    </source>
</evidence>
<dbReference type="EMBL" id="NKHZ01000011">
    <property type="protein sequence ID" value="PNS21364.1"/>
    <property type="molecule type" value="Genomic_DNA"/>
</dbReference>
<feature type="compositionally biased region" description="Polar residues" evidence="2">
    <location>
        <begin position="533"/>
        <end position="546"/>
    </location>
</feature>
<reference evidence="4 5" key="1">
    <citation type="submission" date="2017-06" db="EMBL/GenBank/DDBJ databases">
        <title>Draft genome sequence of a variant of Elsinoe murrayae.</title>
        <authorList>
            <person name="Cheng Q."/>
        </authorList>
    </citation>
    <scope>NUCLEOTIDE SEQUENCE [LARGE SCALE GENOMIC DNA]</scope>
    <source>
        <strain evidence="4 5">CQ-2017a</strain>
    </source>
</reference>
<evidence type="ECO:0000313" key="4">
    <source>
        <dbReference type="EMBL" id="PNS21364.1"/>
    </source>
</evidence>
<proteinExistence type="predicted"/>
<feature type="compositionally biased region" description="Low complexity" evidence="2">
    <location>
        <begin position="706"/>
        <end position="717"/>
    </location>
</feature>
<accession>A0A2K1R250</accession>
<dbReference type="Proteomes" id="UP000243797">
    <property type="component" value="Unassembled WGS sequence"/>
</dbReference>
<feature type="compositionally biased region" description="Low complexity" evidence="2">
    <location>
        <begin position="70"/>
        <end position="92"/>
    </location>
</feature>
<keyword evidence="1" id="KW-0597">Phosphoprotein</keyword>
<comment type="caution">
    <text evidence="4">The sequence shown here is derived from an EMBL/GenBank/DDBJ whole genome shotgun (WGS) entry which is preliminary data.</text>
</comment>